<dbReference type="Proteomes" id="UP001642487">
    <property type="component" value="Chromosome 9"/>
</dbReference>
<organism evidence="1 2">
    <name type="scientific">Citrullus colocynthis</name>
    <name type="common">colocynth</name>
    <dbReference type="NCBI Taxonomy" id="252529"/>
    <lineage>
        <taxon>Eukaryota</taxon>
        <taxon>Viridiplantae</taxon>
        <taxon>Streptophyta</taxon>
        <taxon>Embryophyta</taxon>
        <taxon>Tracheophyta</taxon>
        <taxon>Spermatophyta</taxon>
        <taxon>Magnoliopsida</taxon>
        <taxon>eudicotyledons</taxon>
        <taxon>Gunneridae</taxon>
        <taxon>Pentapetalae</taxon>
        <taxon>rosids</taxon>
        <taxon>fabids</taxon>
        <taxon>Cucurbitales</taxon>
        <taxon>Cucurbitaceae</taxon>
        <taxon>Benincaseae</taxon>
        <taxon>Citrullus</taxon>
    </lineage>
</organism>
<evidence type="ECO:0000313" key="1">
    <source>
        <dbReference type="EMBL" id="CAK9329595.1"/>
    </source>
</evidence>
<keyword evidence="2" id="KW-1185">Reference proteome</keyword>
<evidence type="ECO:0000313" key="2">
    <source>
        <dbReference type="Proteomes" id="UP001642487"/>
    </source>
</evidence>
<proteinExistence type="predicted"/>
<accession>A0ABP0ZA08</accession>
<gene>
    <name evidence="1" type="ORF">CITCOLO1_LOCUS22067</name>
</gene>
<protein>
    <submittedName>
        <fullName evidence="1">Uncharacterized protein</fullName>
    </submittedName>
</protein>
<dbReference type="EMBL" id="OZ021743">
    <property type="protein sequence ID" value="CAK9329595.1"/>
    <property type="molecule type" value="Genomic_DNA"/>
</dbReference>
<name>A0ABP0ZA08_9ROSI</name>
<sequence>MKDKLKESNQWKVPLGFEGRCGENGKDIEGIICPLCPLPNLLWDSPLPFHNSLPIKPPTSLLFYAHSKFQLPH</sequence>
<reference evidence="1 2" key="1">
    <citation type="submission" date="2024-03" db="EMBL/GenBank/DDBJ databases">
        <authorList>
            <person name="Gkanogiannis A."/>
            <person name="Becerra Lopez-Lavalle L."/>
        </authorList>
    </citation>
    <scope>NUCLEOTIDE SEQUENCE [LARGE SCALE GENOMIC DNA]</scope>
</reference>